<name>A0A913Z3G0_PATMI</name>
<accession>A0A913Z3G0</accession>
<dbReference type="EnsemblMetazoa" id="XM_038189317.1">
    <property type="protein sequence ID" value="XP_038045245.1"/>
    <property type="gene ID" value="LOC119719821"/>
</dbReference>
<reference evidence="1" key="1">
    <citation type="submission" date="2022-11" db="UniProtKB">
        <authorList>
            <consortium name="EnsemblMetazoa"/>
        </authorList>
    </citation>
    <scope>IDENTIFICATION</scope>
</reference>
<protein>
    <submittedName>
        <fullName evidence="1">Uncharacterized protein</fullName>
    </submittedName>
</protein>
<dbReference type="AlphaFoldDB" id="A0A913Z3G0"/>
<evidence type="ECO:0000313" key="1">
    <source>
        <dbReference type="EnsemblMetazoa" id="XP_038045245.1"/>
    </source>
</evidence>
<dbReference type="RefSeq" id="XP_038045245.1">
    <property type="nucleotide sequence ID" value="XM_038189317.1"/>
</dbReference>
<dbReference type="OMA" id="HESGMVF"/>
<organism evidence="1 2">
    <name type="scientific">Patiria miniata</name>
    <name type="common">Bat star</name>
    <name type="synonym">Asterina miniata</name>
    <dbReference type="NCBI Taxonomy" id="46514"/>
    <lineage>
        <taxon>Eukaryota</taxon>
        <taxon>Metazoa</taxon>
        <taxon>Echinodermata</taxon>
        <taxon>Eleutherozoa</taxon>
        <taxon>Asterozoa</taxon>
        <taxon>Asteroidea</taxon>
        <taxon>Valvatacea</taxon>
        <taxon>Valvatida</taxon>
        <taxon>Asterinidae</taxon>
        <taxon>Patiria</taxon>
    </lineage>
</organism>
<sequence>MEPNRFATDAQEELADFYCVLTMVLDDLVDQVGGLSKIETVKMALRKISEMYKGGLSIASTHCRSDWSDPANRCAYVFLYLMQHCHLVYFSLEQDTSRILNSWCNKSSLKVCSIGGGPGSDLVGLTTFLHKKGIFPPSLECRVLDLYPNWKVTWDKIHPCIPGNFRVTYERCDVVRDADLTTPTRRFIRQADMLTFVKVFSTVSAFFQEDPRRGDFVRSILRKIKQGCFVLYIDNEHDSDAHFEREFASPVGLGKVFEFRGELTLPLGEYSSTVEKYRRILDYSPLRSCNVLIQLYEKLAVQPARRPGAISQDRQTRIPPQHFGPSLDQIQRGLHRRNPWGSHYCYNDYGYDYNNSYGQYDCHRSYYGYGHWPRRQPPWL</sequence>
<dbReference type="Proteomes" id="UP000887568">
    <property type="component" value="Unplaced"/>
</dbReference>
<dbReference type="OrthoDB" id="2126785at2759"/>
<evidence type="ECO:0000313" key="2">
    <source>
        <dbReference type="Proteomes" id="UP000887568"/>
    </source>
</evidence>
<dbReference type="GeneID" id="119719821"/>
<proteinExistence type="predicted"/>
<keyword evidence="2" id="KW-1185">Reference proteome</keyword>